<dbReference type="Proteomes" id="UP001444661">
    <property type="component" value="Unassembled WGS sequence"/>
</dbReference>
<dbReference type="InterPro" id="IPR052061">
    <property type="entry name" value="PTE-AB_protein"/>
</dbReference>
<dbReference type="CDD" id="cd03443">
    <property type="entry name" value="PaaI_thioesterase"/>
    <property type="match status" value="1"/>
</dbReference>
<proteinExistence type="predicted"/>
<sequence>MPLSFWKMGTSSGDGSSNPEVQHFMRIPWCVHENRTVLSTWENQFVGGTLNTPDTITAWVDLYQLRPGPEFRIEEFLSLITLGPGMVGFPDSVHGGAAALLLDEVTGMHIASQRGPDEPLKKEFRTAYLKATYLKAIPAPGTVLVRSRIVRVDGRKNFVEAQIEDEHGEVLVKGEVLYITLKSKSKL</sequence>
<evidence type="ECO:0000313" key="2">
    <source>
        <dbReference type="EMBL" id="KAK8035224.1"/>
    </source>
</evidence>
<dbReference type="Pfam" id="PF03061">
    <property type="entry name" value="4HBT"/>
    <property type="match status" value="1"/>
</dbReference>
<comment type="caution">
    <text evidence="2">The sequence shown here is derived from an EMBL/GenBank/DDBJ whole genome shotgun (WGS) entry which is preliminary data.</text>
</comment>
<evidence type="ECO:0000259" key="1">
    <source>
        <dbReference type="Pfam" id="PF03061"/>
    </source>
</evidence>
<dbReference type="InterPro" id="IPR006683">
    <property type="entry name" value="Thioestr_dom"/>
</dbReference>
<name>A0ABR1SNC9_9PEZI</name>
<keyword evidence="3" id="KW-1185">Reference proteome</keyword>
<accession>A0ABR1SNC9</accession>
<feature type="domain" description="Thioesterase" evidence="1">
    <location>
        <begin position="93"/>
        <end position="170"/>
    </location>
</feature>
<dbReference type="EMBL" id="JAQQWK010000009">
    <property type="protein sequence ID" value="KAK8035224.1"/>
    <property type="molecule type" value="Genomic_DNA"/>
</dbReference>
<dbReference type="PANTHER" id="PTHR47260:SF6">
    <property type="entry name" value="THIOESTERASE DOMAIN-CONTAINING PROTEIN"/>
    <property type="match status" value="1"/>
</dbReference>
<reference evidence="2 3" key="1">
    <citation type="submission" date="2023-01" db="EMBL/GenBank/DDBJ databases">
        <title>Analysis of 21 Apiospora genomes using comparative genomics revels a genus with tremendous synthesis potential of carbohydrate active enzymes and secondary metabolites.</title>
        <authorList>
            <person name="Sorensen T."/>
        </authorList>
    </citation>
    <scope>NUCLEOTIDE SEQUENCE [LARGE SCALE GENOMIC DNA]</scope>
    <source>
        <strain evidence="2 3">CBS 33761</strain>
    </source>
</reference>
<evidence type="ECO:0000313" key="3">
    <source>
        <dbReference type="Proteomes" id="UP001444661"/>
    </source>
</evidence>
<dbReference type="InterPro" id="IPR029069">
    <property type="entry name" value="HotDog_dom_sf"/>
</dbReference>
<dbReference type="Gene3D" id="3.10.129.10">
    <property type="entry name" value="Hotdog Thioesterase"/>
    <property type="match status" value="1"/>
</dbReference>
<organism evidence="2 3">
    <name type="scientific">Apiospora rasikravindrae</name>
    <dbReference type="NCBI Taxonomy" id="990691"/>
    <lineage>
        <taxon>Eukaryota</taxon>
        <taxon>Fungi</taxon>
        <taxon>Dikarya</taxon>
        <taxon>Ascomycota</taxon>
        <taxon>Pezizomycotina</taxon>
        <taxon>Sordariomycetes</taxon>
        <taxon>Xylariomycetidae</taxon>
        <taxon>Amphisphaeriales</taxon>
        <taxon>Apiosporaceae</taxon>
        <taxon>Apiospora</taxon>
    </lineage>
</organism>
<dbReference type="SUPFAM" id="SSF54637">
    <property type="entry name" value="Thioesterase/thiol ester dehydrase-isomerase"/>
    <property type="match status" value="1"/>
</dbReference>
<gene>
    <name evidence="2" type="ORF">PG993_010219</name>
</gene>
<dbReference type="PANTHER" id="PTHR47260">
    <property type="entry name" value="UPF0644 PROTEIN PB2B4.06"/>
    <property type="match status" value="1"/>
</dbReference>
<protein>
    <submittedName>
        <fullName evidence="2">Thioesterase superfamily protein</fullName>
    </submittedName>
</protein>